<dbReference type="EMBL" id="CP151506">
    <property type="protein sequence ID" value="WZN62664.1"/>
    <property type="molecule type" value="Genomic_DNA"/>
</dbReference>
<evidence type="ECO:0000256" key="1">
    <source>
        <dbReference type="SAM" id="MobiDB-lite"/>
    </source>
</evidence>
<feature type="region of interest" description="Disordered" evidence="1">
    <location>
        <begin position="1"/>
        <end position="99"/>
    </location>
</feature>
<feature type="compositionally biased region" description="Low complexity" evidence="1">
    <location>
        <begin position="61"/>
        <end position="81"/>
    </location>
</feature>
<dbReference type="GO" id="GO:0000455">
    <property type="term" value="P:enzyme-directed rRNA pseudouridine synthesis"/>
    <property type="evidence" value="ECO:0007669"/>
    <property type="project" value="TreeGrafter"/>
</dbReference>
<feature type="compositionally biased region" description="Basic and acidic residues" evidence="1">
    <location>
        <begin position="85"/>
        <end position="94"/>
    </location>
</feature>
<dbReference type="SUPFAM" id="SSF55120">
    <property type="entry name" value="Pseudouridine synthase"/>
    <property type="match status" value="1"/>
</dbReference>
<dbReference type="Gene3D" id="3.30.2350.10">
    <property type="entry name" value="Pseudouridine synthase"/>
    <property type="match status" value="1"/>
</dbReference>
<accession>A0AAX4P9V7</accession>
<dbReference type="PANTHER" id="PTHR21600">
    <property type="entry name" value="MITOCHONDRIAL RNA PSEUDOURIDINE SYNTHASE"/>
    <property type="match status" value="1"/>
</dbReference>
<dbReference type="Proteomes" id="UP001472866">
    <property type="component" value="Chromosome 06"/>
</dbReference>
<reference evidence="3 4" key="1">
    <citation type="submission" date="2024-03" db="EMBL/GenBank/DDBJ databases">
        <title>Complete genome sequence of the green alga Chloropicon roscoffensis RCC1871.</title>
        <authorList>
            <person name="Lemieux C."/>
            <person name="Pombert J.-F."/>
            <person name="Otis C."/>
            <person name="Turmel M."/>
        </authorList>
    </citation>
    <scope>NUCLEOTIDE SEQUENCE [LARGE SCALE GENOMIC DNA]</scope>
    <source>
        <strain evidence="3 4">RCC1871</strain>
    </source>
</reference>
<dbReference type="PANTHER" id="PTHR21600:SF52">
    <property type="entry name" value="PSEUDOURIDINE SYNTHASE RSUA_RLUA-LIKE DOMAIN-CONTAINING PROTEIN"/>
    <property type="match status" value="1"/>
</dbReference>
<feature type="compositionally biased region" description="Basic and acidic residues" evidence="1">
    <location>
        <begin position="43"/>
        <end position="60"/>
    </location>
</feature>
<evidence type="ECO:0000313" key="4">
    <source>
        <dbReference type="Proteomes" id="UP001472866"/>
    </source>
</evidence>
<feature type="domain" description="Pseudouridine synthase RsuA/RluA-like" evidence="2">
    <location>
        <begin position="223"/>
        <end position="380"/>
    </location>
</feature>
<protein>
    <submittedName>
        <fullName evidence="3">RNA pseudouridine synthase</fullName>
    </submittedName>
</protein>
<dbReference type="CDD" id="cd02869">
    <property type="entry name" value="PseudoU_synth_RluA_like"/>
    <property type="match status" value="1"/>
</dbReference>
<proteinExistence type="predicted"/>
<dbReference type="InterPro" id="IPR050188">
    <property type="entry name" value="RluA_PseudoU_synthase"/>
</dbReference>
<gene>
    <name evidence="3" type="ORF">HKI87_06g42050</name>
</gene>
<keyword evidence="4" id="KW-1185">Reference proteome</keyword>
<organism evidence="3 4">
    <name type="scientific">Chloropicon roscoffensis</name>
    <dbReference type="NCBI Taxonomy" id="1461544"/>
    <lineage>
        <taxon>Eukaryota</taxon>
        <taxon>Viridiplantae</taxon>
        <taxon>Chlorophyta</taxon>
        <taxon>Chloropicophyceae</taxon>
        <taxon>Chloropicales</taxon>
        <taxon>Chloropicaceae</taxon>
        <taxon>Chloropicon</taxon>
    </lineage>
</organism>
<dbReference type="Pfam" id="PF00849">
    <property type="entry name" value="PseudoU_synth_2"/>
    <property type="match status" value="1"/>
</dbReference>
<dbReference type="InterPro" id="IPR020103">
    <property type="entry name" value="PsdUridine_synth_cat_dom_sf"/>
</dbReference>
<dbReference type="GO" id="GO:0009982">
    <property type="term" value="F:pseudouridine synthase activity"/>
    <property type="evidence" value="ECO:0007669"/>
    <property type="project" value="InterPro"/>
</dbReference>
<dbReference type="AlphaFoldDB" id="A0AAX4P9V7"/>
<evidence type="ECO:0000313" key="3">
    <source>
        <dbReference type="EMBL" id="WZN62664.1"/>
    </source>
</evidence>
<sequence>MRGRLDGTKVGGSAPGVRARPGGPVRHSAPGLRPDPCARRGPGPREEKPGGRVQEEKAHDAQGAQGQAAAAAATTVTTTTQDQRPPYRLDDPEHGSAPLGPRVEHILVRRRPPTGTIAVSRAIASHLPGVPADFAKRLVDFGSVYWSPVPPPYNGEWGALREDVIRELGITQPNHPDHSCRRVTRDDDCVGYGAYLRVHLQPRRFPRAREVDWAASVVRATEHFVVIDKPYGVGVPPTVDNAEENCLHMTRVALGLPEGGLRITHRLDQPTSGIVVFAKTKEFCAYFNGLLARREGVAKHYRVLTRREVPLGTMTHYASVRVREKGQRTRTVMHDRDAAEGEARRHLCQLRVLGCERVESGYESEVLLLTGRTHQIRAQFGAIGCGVVGDTVYGEGATRYEEGRIERFAEKIGLQAHKMVITDEDCSTYFAGGRAEFSARADPWWRTGG</sequence>
<dbReference type="InterPro" id="IPR006145">
    <property type="entry name" value="PsdUridine_synth_RsuA/RluA"/>
</dbReference>
<evidence type="ECO:0000259" key="2">
    <source>
        <dbReference type="Pfam" id="PF00849"/>
    </source>
</evidence>
<dbReference type="GO" id="GO:0003723">
    <property type="term" value="F:RNA binding"/>
    <property type="evidence" value="ECO:0007669"/>
    <property type="project" value="InterPro"/>
</dbReference>
<name>A0AAX4P9V7_9CHLO</name>